<evidence type="ECO:0000256" key="2">
    <source>
        <dbReference type="ARBA" id="ARBA00023163"/>
    </source>
</evidence>
<keyword evidence="5" id="KW-1185">Reference proteome</keyword>
<evidence type="ECO:0000256" key="1">
    <source>
        <dbReference type="ARBA" id="ARBA00023015"/>
    </source>
</evidence>
<keyword evidence="2" id="KW-0804">Transcription</keyword>
<sequence>MGCEQWREVLSAQLDGEETDAERTAVQGHLDECADCRAWFSTAAAVTRRVRTRLVTDVPAGPSAGSR</sequence>
<dbReference type="Gene3D" id="1.10.10.1320">
    <property type="entry name" value="Anti-sigma factor, zinc-finger domain"/>
    <property type="match status" value="1"/>
</dbReference>
<evidence type="ECO:0000259" key="3">
    <source>
        <dbReference type="Pfam" id="PF13490"/>
    </source>
</evidence>
<reference evidence="4 5" key="1">
    <citation type="submission" date="2021-01" db="EMBL/GenBank/DDBJ databases">
        <title>Draft genome sequence of Micromonospora sp. strain STR1_7.</title>
        <authorList>
            <person name="Karlyshev A."/>
            <person name="Jawad R."/>
        </authorList>
    </citation>
    <scope>NUCLEOTIDE SEQUENCE [LARGE SCALE GENOMIC DNA]</scope>
    <source>
        <strain evidence="4 5">STR1-7</strain>
    </source>
</reference>
<dbReference type="Pfam" id="PF13490">
    <property type="entry name" value="zf-HC2"/>
    <property type="match status" value="1"/>
</dbReference>
<keyword evidence="1" id="KW-0805">Transcription regulation</keyword>
<name>A0ABS1XNE1_9ACTN</name>
<dbReference type="EMBL" id="JAEVHM010000003">
    <property type="protein sequence ID" value="MBM0230752.1"/>
    <property type="molecule type" value="Genomic_DNA"/>
</dbReference>
<proteinExistence type="predicted"/>
<evidence type="ECO:0000313" key="4">
    <source>
        <dbReference type="EMBL" id="MBM0230752.1"/>
    </source>
</evidence>
<dbReference type="InterPro" id="IPR027383">
    <property type="entry name" value="Znf_put"/>
</dbReference>
<dbReference type="InterPro" id="IPR041916">
    <property type="entry name" value="Anti_sigma_zinc_sf"/>
</dbReference>
<protein>
    <submittedName>
        <fullName evidence="4">Zf-HC2 domain-containing protein</fullName>
    </submittedName>
</protein>
<organism evidence="4 5">
    <name type="scientific">Micromonospora parastrephiae</name>
    <dbReference type="NCBI Taxonomy" id="2806101"/>
    <lineage>
        <taxon>Bacteria</taxon>
        <taxon>Bacillati</taxon>
        <taxon>Actinomycetota</taxon>
        <taxon>Actinomycetes</taxon>
        <taxon>Micromonosporales</taxon>
        <taxon>Micromonosporaceae</taxon>
        <taxon>Micromonospora</taxon>
    </lineage>
</organism>
<comment type="caution">
    <text evidence="4">The sequence shown here is derived from an EMBL/GenBank/DDBJ whole genome shotgun (WGS) entry which is preliminary data.</text>
</comment>
<accession>A0ABS1XNE1</accession>
<evidence type="ECO:0000313" key="5">
    <source>
        <dbReference type="Proteomes" id="UP000601027"/>
    </source>
</evidence>
<feature type="domain" description="Putative zinc-finger" evidence="3">
    <location>
        <begin position="3"/>
        <end position="37"/>
    </location>
</feature>
<dbReference type="Proteomes" id="UP000601027">
    <property type="component" value="Unassembled WGS sequence"/>
</dbReference>
<gene>
    <name evidence="4" type="ORF">JNW91_01980</name>
</gene>